<evidence type="ECO:0000256" key="4">
    <source>
        <dbReference type="ARBA" id="ARBA00012443"/>
    </source>
</evidence>
<dbReference type="AlphaFoldDB" id="A0AAD3TLR6"/>
<dbReference type="PANTHER" id="PTHR16509:SF1">
    <property type="entry name" value="MANGANESE-DEPENDENT ADP-RIBOSE_CDP-ALCOHOL DIPHOSPHATASE"/>
    <property type="match status" value="1"/>
</dbReference>
<evidence type="ECO:0000256" key="11">
    <source>
        <dbReference type="ARBA" id="ARBA00030848"/>
    </source>
</evidence>
<evidence type="ECO:0000313" key="19">
    <source>
        <dbReference type="Proteomes" id="UP001279734"/>
    </source>
</evidence>
<dbReference type="GO" id="GO:0047631">
    <property type="term" value="F:ADP-ribose diphosphatase activity"/>
    <property type="evidence" value="ECO:0007669"/>
    <property type="project" value="UniProtKB-EC"/>
</dbReference>
<comment type="catalytic activity">
    <reaction evidence="16">
        <text>ADP-D-ribose + H2O = D-ribose 5-phosphate + AMP + 2 H(+)</text>
        <dbReference type="Rhea" id="RHEA:10412"/>
        <dbReference type="ChEBI" id="CHEBI:15377"/>
        <dbReference type="ChEBI" id="CHEBI:15378"/>
        <dbReference type="ChEBI" id="CHEBI:57967"/>
        <dbReference type="ChEBI" id="CHEBI:78346"/>
        <dbReference type="ChEBI" id="CHEBI:456215"/>
        <dbReference type="EC" id="3.6.1.13"/>
    </reaction>
</comment>
<sequence>MGSPSLLTMPSNLILHYTSEQIFINAMVLENGSVAARGKQPLFSVGVIADVQYADIPDGRSFLGVPRYYRHSILVLQRAVQNWKSIQKVSFAINFGDIVDGFCPKDQSLHAVKKVAAEFEKFNGPVYHMIGNHCLYNLPRKELLPLLKIPNRNGLAYYDFSPAPSYRFIVLDAFDVSAIGWPEDHPNTLKALNFLNEKNPNADKNSPAGLTGTERRFLKFNGSVGQEQMEWLNFVLREATDAKQSVVICSHLPLHPGASTTAALLWNYDEVLDLIHRYECVKVCLAGHDHKGGYAVDSHGIHHRVLEAALECPPGSDAFGYLDVYNDRISLIGTDRMESTEMVFDVE</sequence>
<reference evidence="18" key="1">
    <citation type="submission" date="2023-05" db="EMBL/GenBank/DDBJ databases">
        <title>Nepenthes gracilis genome sequencing.</title>
        <authorList>
            <person name="Fukushima K."/>
        </authorList>
    </citation>
    <scope>NUCLEOTIDE SEQUENCE</scope>
    <source>
        <strain evidence="18">SING2019-196</strain>
    </source>
</reference>
<keyword evidence="19" id="KW-1185">Reference proteome</keyword>
<comment type="catalytic activity">
    <reaction evidence="14">
        <text>CDP-choline + H2O = phosphocholine + CMP + 2 H(+)</text>
        <dbReference type="Rhea" id="RHEA:32487"/>
        <dbReference type="ChEBI" id="CHEBI:15377"/>
        <dbReference type="ChEBI" id="CHEBI:15378"/>
        <dbReference type="ChEBI" id="CHEBI:58779"/>
        <dbReference type="ChEBI" id="CHEBI:60377"/>
        <dbReference type="ChEBI" id="CHEBI:295975"/>
        <dbReference type="EC" id="3.6.1.53"/>
    </reaction>
</comment>
<evidence type="ECO:0000259" key="17">
    <source>
        <dbReference type="Pfam" id="PF00149"/>
    </source>
</evidence>
<dbReference type="CDD" id="cd07396">
    <property type="entry name" value="MPP_Nbla03831"/>
    <property type="match status" value="1"/>
</dbReference>
<comment type="cofactor">
    <cofactor evidence="1">
        <name>Mg(2+)</name>
        <dbReference type="ChEBI" id="CHEBI:18420"/>
    </cofactor>
</comment>
<evidence type="ECO:0000256" key="10">
    <source>
        <dbReference type="ARBA" id="ARBA00022833"/>
    </source>
</evidence>
<evidence type="ECO:0000256" key="9">
    <source>
        <dbReference type="ARBA" id="ARBA00022801"/>
    </source>
</evidence>
<comment type="catalytic activity">
    <reaction evidence="15">
        <text>ADP-D-ribose + H2O = D-ribose 5-phosphate + AMP + 2 H(+)</text>
        <dbReference type="Rhea" id="RHEA:10412"/>
        <dbReference type="ChEBI" id="CHEBI:15377"/>
        <dbReference type="ChEBI" id="CHEBI:15378"/>
        <dbReference type="ChEBI" id="CHEBI:57967"/>
        <dbReference type="ChEBI" id="CHEBI:78346"/>
        <dbReference type="ChEBI" id="CHEBI:456215"/>
        <dbReference type="EC" id="3.6.1.53"/>
    </reaction>
</comment>
<feature type="domain" description="Calcineurin-like phosphoesterase" evidence="17">
    <location>
        <begin position="45"/>
        <end position="291"/>
    </location>
</feature>
<comment type="subunit">
    <text evidence="3">Monomer.</text>
</comment>
<evidence type="ECO:0000256" key="15">
    <source>
        <dbReference type="ARBA" id="ARBA00047894"/>
    </source>
</evidence>
<comment type="similarity">
    <text evidence="2">Belongs to the ADPRibase-Mn family.</text>
</comment>
<keyword evidence="10" id="KW-0862">Zinc</keyword>
<evidence type="ECO:0000256" key="16">
    <source>
        <dbReference type="ARBA" id="ARBA00049546"/>
    </source>
</evidence>
<dbReference type="EC" id="3.6.1.53" evidence="6"/>
<dbReference type="Pfam" id="PF00149">
    <property type="entry name" value="Metallophos"/>
    <property type="match status" value="1"/>
</dbReference>
<evidence type="ECO:0000256" key="1">
    <source>
        <dbReference type="ARBA" id="ARBA00001946"/>
    </source>
</evidence>
<dbReference type="EC" id="3.6.1.13" evidence="5"/>
<dbReference type="GO" id="GO:0047734">
    <property type="term" value="F:CDP-glycerol diphosphatase activity"/>
    <property type="evidence" value="ECO:0007669"/>
    <property type="project" value="UniProtKB-EC"/>
</dbReference>
<evidence type="ECO:0000256" key="14">
    <source>
        <dbReference type="ARBA" id="ARBA00047636"/>
    </source>
</evidence>
<evidence type="ECO:0000256" key="5">
    <source>
        <dbReference type="ARBA" id="ARBA00012453"/>
    </source>
</evidence>
<dbReference type="Proteomes" id="UP001279734">
    <property type="component" value="Unassembled WGS sequence"/>
</dbReference>
<dbReference type="Gene3D" id="3.60.21.10">
    <property type="match status" value="1"/>
</dbReference>
<evidence type="ECO:0000256" key="3">
    <source>
        <dbReference type="ARBA" id="ARBA00011245"/>
    </source>
</evidence>
<evidence type="ECO:0000256" key="2">
    <source>
        <dbReference type="ARBA" id="ARBA00006362"/>
    </source>
</evidence>
<accession>A0AAD3TLR6</accession>
<dbReference type="InterPro" id="IPR004843">
    <property type="entry name" value="Calcineurin-like_PHP"/>
</dbReference>
<comment type="caution">
    <text evidence="18">The sequence shown here is derived from an EMBL/GenBank/DDBJ whole genome shotgun (WGS) entry which is preliminary data.</text>
</comment>
<dbReference type="GO" id="GO:0030145">
    <property type="term" value="F:manganese ion binding"/>
    <property type="evidence" value="ECO:0007669"/>
    <property type="project" value="TreeGrafter"/>
</dbReference>
<keyword evidence="8" id="KW-0479">Metal-binding</keyword>
<evidence type="ECO:0000256" key="12">
    <source>
        <dbReference type="ARBA" id="ARBA00032579"/>
    </source>
</evidence>
<protein>
    <recommendedName>
        <fullName evidence="7">Manganese-dependent ADP-ribose/CDP-alcohol diphosphatase</fullName>
        <ecNumber evidence="5">3.6.1.13</ecNumber>
        <ecNumber evidence="4">3.6.1.16</ecNumber>
        <ecNumber evidence="6">3.6.1.53</ecNumber>
    </recommendedName>
    <alternativeName>
        <fullName evidence="12">ADPRibase-Mn</fullName>
    </alternativeName>
    <alternativeName>
        <fullName evidence="11">CDP-choline phosphohydrolase</fullName>
    </alternativeName>
</protein>
<dbReference type="InterPro" id="IPR041869">
    <property type="entry name" value="MPP_ADPRM"/>
</dbReference>
<evidence type="ECO:0000256" key="13">
    <source>
        <dbReference type="ARBA" id="ARBA00047486"/>
    </source>
</evidence>
<dbReference type="SUPFAM" id="SSF56300">
    <property type="entry name" value="Metallo-dependent phosphatases"/>
    <property type="match status" value="1"/>
</dbReference>
<comment type="catalytic activity">
    <reaction evidence="13">
        <text>CDP-glycerol + H2O = sn-glycerol 3-phosphate + CMP + 2 H(+)</text>
        <dbReference type="Rhea" id="RHEA:21692"/>
        <dbReference type="ChEBI" id="CHEBI:15377"/>
        <dbReference type="ChEBI" id="CHEBI:15378"/>
        <dbReference type="ChEBI" id="CHEBI:57597"/>
        <dbReference type="ChEBI" id="CHEBI:58311"/>
        <dbReference type="ChEBI" id="CHEBI:60377"/>
        <dbReference type="EC" id="3.6.1.16"/>
    </reaction>
</comment>
<organism evidence="18 19">
    <name type="scientific">Nepenthes gracilis</name>
    <name type="common">Slender pitcher plant</name>
    <dbReference type="NCBI Taxonomy" id="150966"/>
    <lineage>
        <taxon>Eukaryota</taxon>
        <taxon>Viridiplantae</taxon>
        <taxon>Streptophyta</taxon>
        <taxon>Embryophyta</taxon>
        <taxon>Tracheophyta</taxon>
        <taxon>Spermatophyta</taxon>
        <taxon>Magnoliopsida</taxon>
        <taxon>eudicotyledons</taxon>
        <taxon>Gunneridae</taxon>
        <taxon>Pentapetalae</taxon>
        <taxon>Caryophyllales</taxon>
        <taxon>Nepenthaceae</taxon>
        <taxon>Nepenthes</taxon>
    </lineage>
</organism>
<dbReference type="GO" id="GO:0008663">
    <property type="term" value="F:2',3'-cyclic-nucleotide 2'-phosphodiesterase activity"/>
    <property type="evidence" value="ECO:0007669"/>
    <property type="project" value="TreeGrafter"/>
</dbReference>
<name>A0AAD3TLR6_NEPGR</name>
<gene>
    <name evidence="18" type="ORF">Nepgr_033272</name>
</gene>
<dbReference type="EMBL" id="BSYO01000040">
    <property type="protein sequence ID" value="GMH31429.1"/>
    <property type="molecule type" value="Genomic_DNA"/>
</dbReference>
<proteinExistence type="inferred from homology"/>
<evidence type="ECO:0000313" key="18">
    <source>
        <dbReference type="EMBL" id="GMH31429.1"/>
    </source>
</evidence>
<dbReference type="EC" id="3.6.1.16" evidence="4"/>
<evidence type="ECO:0000256" key="7">
    <source>
        <dbReference type="ARBA" id="ARBA00016378"/>
    </source>
</evidence>
<evidence type="ECO:0000256" key="8">
    <source>
        <dbReference type="ARBA" id="ARBA00022723"/>
    </source>
</evidence>
<keyword evidence="9" id="KW-0378">Hydrolase</keyword>
<dbReference type="InterPro" id="IPR029052">
    <property type="entry name" value="Metallo-depent_PP-like"/>
</dbReference>
<dbReference type="PANTHER" id="PTHR16509">
    <property type="match status" value="1"/>
</dbReference>
<evidence type="ECO:0000256" key="6">
    <source>
        <dbReference type="ARBA" id="ARBA00012529"/>
    </source>
</evidence>